<accession>A0A0V1B1J4</accession>
<sequence>MFPHWVQTAFSSREVELRCQMVLAVMFGGWEPFHTGRGAPPLPFVLTTVGSGTVDIPLHDVYLGTPDRLDGEMYERLQLFDEGGEIASADSPSPCVYAWGRVFSLPVWTVQGPQRTGLVLLRSPGRSERSVLPSICHIDPSTGIGCSLAIGPPVAVVRSGK</sequence>
<dbReference type="AlphaFoldDB" id="A0A0V1B1J4"/>
<comment type="caution">
    <text evidence="1">The sequence shown here is derived from an EMBL/GenBank/DDBJ whole genome shotgun (WGS) entry which is preliminary data.</text>
</comment>
<keyword evidence="2" id="KW-1185">Reference proteome</keyword>
<gene>
    <name evidence="1" type="ORF">T01_13978</name>
</gene>
<evidence type="ECO:0000313" key="2">
    <source>
        <dbReference type="Proteomes" id="UP000054776"/>
    </source>
</evidence>
<dbReference type="EMBL" id="JYDH01000129">
    <property type="protein sequence ID" value="KRY30900.1"/>
    <property type="molecule type" value="Genomic_DNA"/>
</dbReference>
<reference evidence="1 2" key="1">
    <citation type="submission" date="2015-01" db="EMBL/GenBank/DDBJ databases">
        <title>Evolution of Trichinella species and genotypes.</title>
        <authorList>
            <person name="Korhonen P.K."/>
            <person name="Edoardo P."/>
            <person name="Giuseppe L.R."/>
            <person name="Gasser R.B."/>
        </authorList>
    </citation>
    <scope>NUCLEOTIDE SEQUENCE [LARGE SCALE GENOMIC DNA]</scope>
    <source>
        <strain evidence="1">ISS3</strain>
    </source>
</reference>
<evidence type="ECO:0000313" key="1">
    <source>
        <dbReference type="EMBL" id="KRY30900.1"/>
    </source>
</evidence>
<protein>
    <submittedName>
        <fullName evidence="1">Uncharacterized protein</fullName>
    </submittedName>
</protein>
<name>A0A0V1B1J4_TRISP</name>
<dbReference type="OrthoDB" id="5917793at2759"/>
<proteinExistence type="predicted"/>
<dbReference type="Proteomes" id="UP000054776">
    <property type="component" value="Unassembled WGS sequence"/>
</dbReference>
<dbReference type="InParanoid" id="A0A0V1B1J4"/>
<organism evidence="1 2">
    <name type="scientific">Trichinella spiralis</name>
    <name type="common">Trichina worm</name>
    <dbReference type="NCBI Taxonomy" id="6334"/>
    <lineage>
        <taxon>Eukaryota</taxon>
        <taxon>Metazoa</taxon>
        <taxon>Ecdysozoa</taxon>
        <taxon>Nematoda</taxon>
        <taxon>Enoplea</taxon>
        <taxon>Dorylaimia</taxon>
        <taxon>Trichinellida</taxon>
        <taxon>Trichinellidae</taxon>
        <taxon>Trichinella</taxon>
    </lineage>
</organism>